<evidence type="ECO:0000256" key="4">
    <source>
        <dbReference type="ARBA" id="ARBA00022771"/>
    </source>
</evidence>
<dbReference type="SMART" id="SM00382">
    <property type="entry name" value="AAA"/>
    <property type="match status" value="1"/>
</dbReference>
<gene>
    <name evidence="10" type="ORF">STAS_30958</name>
</gene>
<evidence type="ECO:0000313" key="11">
    <source>
        <dbReference type="Proteomes" id="UP000325081"/>
    </source>
</evidence>
<keyword evidence="2" id="KW-0479">Metal-binding</keyword>
<dbReference type="Gene3D" id="3.30.40.10">
    <property type="entry name" value="Zinc/RING finger domain, C3HC4 (zinc finger)"/>
    <property type="match status" value="1"/>
</dbReference>
<dbReference type="GO" id="GO:0003682">
    <property type="term" value="F:chromatin binding"/>
    <property type="evidence" value="ECO:0007669"/>
    <property type="project" value="TreeGrafter"/>
</dbReference>
<keyword evidence="7" id="KW-0103">Bromodomain</keyword>
<proteinExistence type="inferred from homology"/>
<dbReference type="InterPro" id="IPR034732">
    <property type="entry name" value="EPHD"/>
</dbReference>
<comment type="caution">
    <text evidence="10">The sequence shown here is derived from an EMBL/GenBank/DDBJ whole genome shotgun (WGS) entry which is preliminary data.</text>
</comment>
<dbReference type="Pfam" id="PF13771">
    <property type="entry name" value="zf-HC5HC2H"/>
    <property type="match status" value="1"/>
</dbReference>
<keyword evidence="4" id="KW-0863">Zinc-finger</keyword>
<dbReference type="GO" id="GO:0006337">
    <property type="term" value="P:nucleosome disassembly"/>
    <property type="evidence" value="ECO:0007669"/>
    <property type="project" value="TreeGrafter"/>
</dbReference>
<feature type="domain" description="PHD-type" evidence="9">
    <location>
        <begin position="427"/>
        <end position="537"/>
    </location>
</feature>
<dbReference type="GO" id="GO:0005634">
    <property type="term" value="C:nucleus"/>
    <property type="evidence" value="ECO:0007669"/>
    <property type="project" value="UniProtKB-ARBA"/>
</dbReference>
<evidence type="ECO:0000313" key="10">
    <source>
        <dbReference type="EMBL" id="GER53445.1"/>
    </source>
</evidence>
<protein>
    <submittedName>
        <fullName evidence="10">P-loop containing nucleoside triphosphatehydrolases superfamily protein</fullName>
    </submittedName>
</protein>
<feature type="compositionally biased region" description="Basic and acidic residues" evidence="8">
    <location>
        <begin position="31"/>
        <end position="51"/>
    </location>
</feature>
<dbReference type="Gene3D" id="1.10.8.60">
    <property type="match status" value="1"/>
</dbReference>
<dbReference type="Gene3D" id="3.40.50.300">
    <property type="entry name" value="P-loop containing nucleotide triphosphate hydrolases"/>
    <property type="match status" value="1"/>
</dbReference>
<feature type="compositionally biased region" description="Basic and acidic residues" evidence="8">
    <location>
        <begin position="144"/>
        <end position="168"/>
    </location>
</feature>
<dbReference type="Proteomes" id="UP000325081">
    <property type="component" value="Unassembled WGS sequence"/>
</dbReference>
<evidence type="ECO:0000256" key="8">
    <source>
        <dbReference type="SAM" id="MobiDB-lite"/>
    </source>
</evidence>
<evidence type="ECO:0000256" key="3">
    <source>
        <dbReference type="ARBA" id="ARBA00022741"/>
    </source>
</evidence>
<dbReference type="GO" id="GO:0005524">
    <property type="term" value="F:ATP binding"/>
    <property type="evidence" value="ECO:0007669"/>
    <property type="project" value="UniProtKB-KW"/>
</dbReference>
<keyword evidence="11" id="KW-1185">Reference proteome</keyword>
<evidence type="ECO:0000256" key="6">
    <source>
        <dbReference type="ARBA" id="ARBA00022840"/>
    </source>
</evidence>
<dbReference type="Pfam" id="PF00004">
    <property type="entry name" value="AAA"/>
    <property type="match status" value="1"/>
</dbReference>
<dbReference type="GO" id="GO:0008270">
    <property type="term" value="F:zinc ion binding"/>
    <property type="evidence" value="ECO:0007669"/>
    <property type="project" value="UniProtKB-KW"/>
</dbReference>
<feature type="region of interest" description="Disordered" evidence="8">
    <location>
        <begin position="131"/>
        <end position="168"/>
    </location>
</feature>
<dbReference type="SUPFAM" id="SSF52540">
    <property type="entry name" value="P-loop containing nucleoside triphosphate hydrolases"/>
    <property type="match status" value="1"/>
</dbReference>
<feature type="compositionally biased region" description="Basic residues" evidence="8">
    <location>
        <begin position="14"/>
        <end position="30"/>
    </location>
</feature>
<dbReference type="InterPro" id="IPR045199">
    <property type="entry name" value="ATAD2-like"/>
</dbReference>
<dbReference type="GO" id="GO:0006334">
    <property type="term" value="P:nucleosome assembly"/>
    <property type="evidence" value="ECO:0007669"/>
    <property type="project" value="TreeGrafter"/>
</dbReference>
<dbReference type="InterPro" id="IPR027417">
    <property type="entry name" value="P-loop_NTPase"/>
</dbReference>
<dbReference type="Pfam" id="PF17862">
    <property type="entry name" value="AAA_lid_3"/>
    <property type="match status" value="1"/>
</dbReference>
<feature type="compositionally biased region" description="Basic and acidic residues" evidence="8">
    <location>
        <begin position="338"/>
        <end position="364"/>
    </location>
</feature>
<evidence type="ECO:0000256" key="7">
    <source>
        <dbReference type="ARBA" id="ARBA00023117"/>
    </source>
</evidence>
<keyword evidence="5" id="KW-0862">Zinc</keyword>
<sequence>MRLSRSESVVQRRKDQKFRNKFKGKKKHKKLDSICEKAYTKSHEGAEKAESSELNNGGNELELRRSSRARKAPVLLDSSPMPPKKRRRIDRNMTGGVDKVRRGDRAHCETPCSSSRDLDEQIGSWVPRLRSRGMGAGFSRRHRGESSDKGKRKLFDDHGGSKDKVELQSYKNKEASVGEKSTIVKSKRPGRIKASNVLENQDKEIDLGERLDSGEEKSRDEGMEVMDDEDGLQLEVELKFENAVAEINGRVASALPEVEERELELDSDAVELEVSSVAVQLDENNKTAVQRDPGLGECDTNGNVETIEDCMAQEEFASDALPDQGYVAGIDCATAEQAKEDGVHPDKPLEDETINKHREDETSNKSKGNYNALAVEDRKPRIKLGRRCGLCGGGTDGKPPKILVVEGTGSDSEAYSGSSASEEPNYDVWDGFGDQSGWLGRLLGPINDRFGIAGIWVHQQCAVWSPEVYFAGLGRLKNVKAALYRGRVLKCSRCRRPGATIGCRVDRCPKTYHLPCARAKNCIFDHRKFLIACTDHRRLFQPCGVQYAQRLKKMKAKKLKLELRKMANDASRKDIEAEEKWLENCGEDEEFLKREGKRLQRDLWRIAPTYIGGENSERQRQFQGWESVAGLQNVIQCMKEVVILPLLYPEFFSNIGLTPPRGVLLHGFPGTGKTLVVRALVGSCARGDRRIAYFARKGADCLGKYVGDAERQLRLLFQVAEKSQPSIIFFDEIDGLAPCRTKQQDQTHNSVVSTLLALMDGLKSRGSVIVIGATNRPDAVDPALRRPGRFDREIYFPLPSVKDREAILSLHTQKWPKPVAGSLLKWMAQKTVGFAGADLQALCTQAAIVSLRRNFPLQEVLSAAESRAADSNCPAIPAFSVEERDWLKALSCAPPPCSRRESGIALNDVVSSPLEIHLVPCLLVPLVRLLVCLYLDERAWLPPPLKKACRLVKEIIVSALGRRSVQSDSWWLHLDDLLQEMDVTNEIEKSMLRANVLFGERDLYASNLIGENAYEGCSDTIPSRSVCTSVRPGLLQNMSYGLCDRSGFQVLIGGSPRSGQRHLASCLLHYYVGNIDVWKIDLASISHEGHGDLIHGLTHILMRCASSSLCMLYMPMVDLWAVEAHDEISEDVCETTSMKPQSSDCYGAIEKENGFCPSAGAACSEAPQSQPTAKKATYIWTSFIEQVESMRVNTSLIILATSEIPLSSLPNRIREFFGHETSNCSLSTPLNHKVPRFSVQLDGKFDHDRVIRSFASKLTKDMAQHFVQSIRGGNHNPENSDKADDMDRVVKGDADQSHNMNPSRVSPTTTQVSLSNKKTPKGRSNLLLAISTFGHQILCYPHFAELCWVTSKLKEGPSANTSGPWKGWPFNSCIVHPIDSPDKAAAVPSGSSNIKTKEFGLVRGLVAVGLSAYRGEYTSLRVVCSEVRKVLEALVRRIDDKIQAGKNRSLFVRILSQVAYLEDIVIGWAHALHSLEDDTRVEVNCDICLGPTDNDICKEGNSEGDCCKLEVPDVNVHEEVCGKNPQAVFAENSDSPTDVNKGCADAGHEVRVTADEPSVPHKDTLALDEVHVESSNATDNPALGSVKLSNGFIECREQLNNPPLTDNCASPKDSGENTTFTPDAIASRPTAVCFYQCCPECFVDLYNLVVRIINAEWELKGCDSGIEDAHDFVASFSANLHLSLSKFFVGENSRGIMKKDSGEYRNRCQCLKFHKDVSECEDHENLLMMNCNCHVTSKSKAAKKRFQISQGFDSRFVFKDGVLTTLDTDDAGTADAYFHCKFEKLCLCFLIEWLSRRKEFLD</sequence>
<dbReference type="PANTHER" id="PTHR23069:SF7">
    <property type="entry name" value="P-LOOP CONTAINING NUCLEOSIDE TRIPHOSPHATE HYDROLASES SUPERFAMILY PROTEIN"/>
    <property type="match status" value="1"/>
</dbReference>
<dbReference type="GO" id="GO:0016887">
    <property type="term" value="F:ATP hydrolysis activity"/>
    <property type="evidence" value="ECO:0007669"/>
    <property type="project" value="InterPro"/>
</dbReference>
<dbReference type="InterPro" id="IPR003959">
    <property type="entry name" value="ATPase_AAA_core"/>
</dbReference>
<dbReference type="PROSITE" id="PS00674">
    <property type="entry name" value="AAA"/>
    <property type="match status" value="1"/>
</dbReference>
<evidence type="ECO:0000256" key="5">
    <source>
        <dbReference type="ARBA" id="ARBA00022833"/>
    </source>
</evidence>
<dbReference type="PANTHER" id="PTHR23069">
    <property type="entry name" value="AAA DOMAIN-CONTAINING"/>
    <property type="match status" value="1"/>
</dbReference>
<comment type="similarity">
    <text evidence="1">Belongs to the AAA ATPase family.</text>
</comment>
<dbReference type="OrthoDB" id="5421at2759"/>
<dbReference type="InterPro" id="IPR013083">
    <property type="entry name" value="Znf_RING/FYVE/PHD"/>
</dbReference>
<organism evidence="10 11">
    <name type="scientific">Striga asiatica</name>
    <name type="common">Asiatic witchweed</name>
    <name type="synonym">Buchnera asiatica</name>
    <dbReference type="NCBI Taxonomy" id="4170"/>
    <lineage>
        <taxon>Eukaryota</taxon>
        <taxon>Viridiplantae</taxon>
        <taxon>Streptophyta</taxon>
        <taxon>Embryophyta</taxon>
        <taxon>Tracheophyta</taxon>
        <taxon>Spermatophyta</taxon>
        <taxon>Magnoliopsida</taxon>
        <taxon>eudicotyledons</taxon>
        <taxon>Gunneridae</taxon>
        <taxon>Pentapetalae</taxon>
        <taxon>asterids</taxon>
        <taxon>lamiids</taxon>
        <taxon>Lamiales</taxon>
        <taxon>Orobanchaceae</taxon>
        <taxon>Buchnereae</taxon>
        <taxon>Striga</taxon>
    </lineage>
</organism>
<dbReference type="FunFam" id="3.30.40.10:FF:000739">
    <property type="entry name" value="P-loop containing nucleoside triphosphate hydrolases superfamily protein"/>
    <property type="match status" value="1"/>
</dbReference>
<dbReference type="PROSITE" id="PS51805">
    <property type="entry name" value="EPHD"/>
    <property type="match status" value="1"/>
</dbReference>
<evidence type="ECO:0000256" key="1">
    <source>
        <dbReference type="ARBA" id="ARBA00006914"/>
    </source>
</evidence>
<evidence type="ECO:0000256" key="2">
    <source>
        <dbReference type="ARBA" id="ARBA00022723"/>
    </source>
</evidence>
<keyword evidence="3" id="KW-0547">Nucleotide-binding</keyword>
<accession>A0A5A7R6X7</accession>
<evidence type="ECO:0000259" key="9">
    <source>
        <dbReference type="PROSITE" id="PS51805"/>
    </source>
</evidence>
<feature type="region of interest" description="Disordered" evidence="8">
    <location>
        <begin position="1"/>
        <end position="92"/>
    </location>
</feature>
<dbReference type="GO" id="GO:0045815">
    <property type="term" value="P:transcription initiation-coupled chromatin remodeling"/>
    <property type="evidence" value="ECO:0007669"/>
    <property type="project" value="TreeGrafter"/>
</dbReference>
<reference evidence="11" key="1">
    <citation type="journal article" date="2019" name="Curr. Biol.">
        <title>Genome Sequence of Striga asiatica Provides Insight into the Evolution of Plant Parasitism.</title>
        <authorList>
            <person name="Yoshida S."/>
            <person name="Kim S."/>
            <person name="Wafula E.K."/>
            <person name="Tanskanen J."/>
            <person name="Kim Y.M."/>
            <person name="Honaas L."/>
            <person name="Yang Z."/>
            <person name="Spallek T."/>
            <person name="Conn C.E."/>
            <person name="Ichihashi Y."/>
            <person name="Cheong K."/>
            <person name="Cui S."/>
            <person name="Der J.P."/>
            <person name="Gundlach H."/>
            <person name="Jiao Y."/>
            <person name="Hori C."/>
            <person name="Ishida J.K."/>
            <person name="Kasahara H."/>
            <person name="Kiba T."/>
            <person name="Kim M.S."/>
            <person name="Koo N."/>
            <person name="Laohavisit A."/>
            <person name="Lee Y.H."/>
            <person name="Lumba S."/>
            <person name="McCourt P."/>
            <person name="Mortimer J.C."/>
            <person name="Mutuku J.M."/>
            <person name="Nomura T."/>
            <person name="Sasaki-Sekimoto Y."/>
            <person name="Seto Y."/>
            <person name="Wang Y."/>
            <person name="Wakatake T."/>
            <person name="Sakakibara H."/>
            <person name="Demura T."/>
            <person name="Yamaguchi S."/>
            <person name="Yoneyama K."/>
            <person name="Manabe R.I."/>
            <person name="Nelson D.C."/>
            <person name="Schulman A.H."/>
            <person name="Timko M.P."/>
            <person name="dePamphilis C.W."/>
            <person name="Choi D."/>
            <person name="Shirasu K."/>
        </authorList>
    </citation>
    <scope>NUCLEOTIDE SEQUENCE [LARGE SCALE GENOMIC DNA]</scope>
    <source>
        <strain evidence="11">cv. UVA1</strain>
    </source>
</reference>
<feature type="region of interest" description="Disordered" evidence="8">
    <location>
        <begin position="338"/>
        <end position="367"/>
    </location>
</feature>
<name>A0A5A7R6X7_STRAF</name>
<dbReference type="InterPro" id="IPR003960">
    <property type="entry name" value="ATPase_AAA_CS"/>
</dbReference>
<dbReference type="FunFam" id="3.40.50.300:FF:000061">
    <property type="entry name" value="ATPase family, AAA domain-containing 2"/>
    <property type="match status" value="1"/>
</dbReference>
<dbReference type="FunFam" id="1.10.8.60:FF:000084">
    <property type="entry name" value="p-loop containing nucleoside triphosphate hydrolase superfamily protein"/>
    <property type="match status" value="1"/>
</dbReference>
<keyword evidence="6" id="KW-0067">ATP-binding</keyword>
<dbReference type="InterPro" id="IPR003593">
    <property type="entry name" value="AAA+_ATPase"/>
</dbReference>
<dbReference type="GO" id="GO:0042393">
    <property type="term" value="F:histone binding"/>
    <property type="evidence" value="ECO:0007669"/>
    <property type="project" value="TreeGrafter"/>
</dbReference>
<dbReference type="InterPro" id="IPR041569">
    <property type="entry name" value="AAA_lid_3"/>
</dbReference>
<feature type="compositionally biased region" description="Polar residues" evidence="8">
    <location>
        <begin position="1297"/>
        <end position="1317"/>
    </location>
</feature>
<feature type="region of interest" description="Disordered" evidence="8">
    <location>
        <begin position="1293"/>
        <end position="1318"/>
    </location>
</feature>
<keyword evidence="10" id="KW-0378">Hydrolase</keyword>
<dbReference type="EMBL" id="BKCP01010515">
    <property type="protein sequence ID" value="GER53445.1"/>
    <property type="molecule type" value="Genomic_DNA"/>
</dbReference>